<organism evidence="1 2">
    <name type="scientific">Algoriphagus jejuensis</name>
    <dbReference type="NCBI Taxonomy" id="419934"/>
    <lineage>
        <taxon>Bacteria</taxon>
        <taxon>Pseudomonadati</taxon>
        <taxon>Bacteroidota</taxon>
        <taxon>Cytophagia</taxon>
        <taxon>Cytophagales</taxon>
        <taxon>Cyclobacteriaceae</taxon>
        <taxon>Algoriphagus</taxon>
    </lineage>
</organism>
<proteinExistence type="predicted"/>
<accession>A0ABN1N1M8</accession>
<sequence>MALLMKVRGKSPEFGENTWLAPNATVVGDVIMGKNCTVWFNAVVRGDVHEIRIGDDSNIQDGAVIHCSYQRAPTHIGNQVSIAHNAIVHGCTIHDRVLIGMGAIVMDGAVIHSDSIIAAGAVVLAGTVVESNTIYGGMPAKKLKDIGQEMREVIMRTAKNYPMYAQWFIDPEN</sequence>
<name>A0ABN1N1M8_9BACT</name>
<gene>
    <name evidence="1" type="ORF">GCM10009119_26160</name>
</gene>
<dbReference type="InterPro" id="IPR011004">
    <property type="entry name" value="Trimer_LpxA-like_sf"/>
</dbReference>
<comment type="caution">
    <text evidence="1">The sequence shown here is derived from an EMBL/GenBank/DDBJ whole genome shotgun (WGS) entry which is preliminary data.</text>
</comment>
<dbReference type="PANTHER" id="PTHR13061">
    <property type="entry name" value="DYNACTIN SUBUNIT P25"/>
    <property type="match status" value="1"/>
</dbReference>
<dbReference type="EMBL" id="BAAAFI010000027">
    <property type="protein sequence ID" value="GAA0879647.1"/>
    <property type="molecule type" value="Genomic_DNA"/>
</dbReference>
<dbReference type="SUPFAM" id="SSF51161">
    <property type="entry name" value="Trimeric LpxA-like enzymes"/>
    <property type="match status" value="1"/>
</dbReference>
<evidence type="ECO:0000313" key="2">
    <source>
        <dbReference type="Proteomes" id="UP001500469"/>
    </source>
</evidence>
<dbReference type="Gene3D" id="2.160.10.10">
    <property type="entry name" value="Hexapeptide repeat proteins"/>
    <property type="match status" value="1"/>
</dbReference>
<keyword evidence="2" id="KW-1185">Reference proteome</keyword>
<dbReference type="Pfam" id="PF00132">
    <property type="entry name" value="Hexapep"/>
    <property type="match status" value="2"/>
</dbReference>
<dbReference type="Proteomes" id="UP001500469">
    <property type="component" value="Unassembled WGS sequence"/>
</dbReference>
<dbReference type="InterPro" id="IPR001451">
    <property type="entry name" value="Hexapep"/>
</dbReference>
<dbReference type="CDD" id="cd04645">
    <property type="entry name" value="LbH_gamma_CA_like"/>
    <property type="match status" value="1"/>
</dbReference>
<dbReference type="PANTHER" id="PTHR13061:SF29">
    <property type="entry name" value="GAMMA CARBONIC ANHYDRASE-LIKE 1, MITOCHONDRIAL-RELATED"/>
    <property type="match status" value="1"/>
</dbReference>
<dbReference type="InterPro" id="IPR047324">
    <property type="entry name" value="LbH_gamma_CA-like"/>
</dbReference>
<protein>
    <submittedName>
        <fullName evidence="1">Gamma carbonic anhydrase family protein</fullName>
    </submittedName>
</protein>
<evidence type="ECO:0000313" key="1">
    <source>
        <dbReference type="EMBL" id="GAA0879647.1"/>
    </source>
</evidence>
<dbReference type="InterPro" id="IPR050484">
    <property type="entry name" value="Transf_Hexapept/Carb_Anhydrase"/>
</dbReference>
<dbReference type="RefSeq" id="WP_343852283.1">
    <property type="nucleotide sequence ID" value="NZ_BAAAFI010000027.1"/>
</dbReference>
<reference evidence="1 2" key="1">
    <citation type="journal article" date="2019" name="Int. J. Syst. Evol. Microbiol.">
        <title>The Global Catalogue of Microorganisms (GCM) 10K type strain sequencing project: providing services to taxonomists for standard genome sequencing and annotation.</title>
        <authorList>
            <consortium name="The Broad Institute Genomics Platform"/>
            <consortium name="The Broad Institute Genome Sequencing Center for Infectious Disease"/>
            <person name="Wu L."/>
            <person name="Ma J."/>
        </authorList>
    </citation>
    <scope>NUCLEOTIDE SEQUENCE [LARGE SCALE GENOMIC DNA]</scope>
    <source>
        <strain evidence="1 2">JCM 16112</strain>
    </source>
</reference>